<evidence type="ECO:0000256" key="2">
    <source>
        <dbReference type="SAM" id="MobiDB-lite"/>
    </source>
</evidence>
<proteinExistence type="predicted"/>
<keyword evidence="1" id="KW-0694">RNA-binding</keyword>
<reference evidence="5" key="1">
    <citation type="journal article" date="2017" name="bioRxiv">
        <title>Comparative analysis of the genomes of Stylophora pistillata and Acropora digitifera provides evidence for extensive differences between species of corals.</title>
        <authorList>
            <person name="Voolstra C.R."/>
            <person name="Li Y."/>
            <person name="Liew Y.J."/>
            <person name="Baumgarten S."/>
            <person name="Zoccola D."/>
            <person name="Flot J.-F."/>
            <person name="Tambutte S."/>
            <person name="Allemand D."/>
            <person name="Aranda M."/>
        </authorList>
    </citation>
    <scope>NUCLEOTIDE SEQUENCE [LARGE SCALE GENOMIC DNA]</scope>
</reference>
<keyword evidence="5" id="KW-1185">Reference proteome</keyword>
<dbReference type="SMART" id="SM00322">
    <property type="entry name" value="KH"/>
    <property type="match status" value="2"/>
</dbReference>
<dbReference type="InterPro" id="IPR004087">
    <property type="entry name" value="KH_dom"/>
</dbReference>
<dbReference type="Gene3D" id="3.30.310.210">
    <property type="match status" value="1"/>
</dbReference>
<feature type="domain" description="K Homology" evidence="3">
    <location>
        <begin position="39"/>
        <end position="103"/>
    </location>
</feature>
<dbReference type="InterPro" id="IPR004088">
    <property type="entry name" value="KH_dom_type_1"/>
</dbReference>
<accession>A0A2B4RLN2</accession>
<evidence type="ECO:0000313" key="5">
    <source>
        <dbReference type="Proteomes" id="UP000225706"/>
    </source>
</evidence>
<dbReference type="Proteomes" id="UP000225706">
    <property type="component" value="Unassembled WGS sequence"/>
</dbReference>
<sequence>MSSVSGKVEESKGQDRKDEHKKRRAEGEPSWYEIAVDANFEEEVLEIPKNKVGLVIGKKGWKREDIISRSGIWDLFIKEDLVYIRGTAEQRNSAKQIIEKVLRGEDNPDQGSWRKLTFIPEDCMGKVIGKNRMNLDRFEKKTNYEAKLKVFERNSLYIKGSPESQSIAIRDIKETVRRNHSNNDEAVPENTEKATKFGLAMFEEWFQIQKEFAIPFEEMSPPELTKCLQKFYLSAKKREGSFYNKKSLTAIRAALDHHARENVGIVAGMNELKTIFGGVYYLTVLVKGRLKQSRPLKRFKDCIKANIAYTGIATMQLEECAQDRTGWRALMREATKAFEAHRRANVTEARAKRKAAVETPKPPGQFPCSVDIYLAASRLGKYPPLTTSTSKNWKKKFVARFVHVDTAYLEESHEFKLSIVQPSPNTNMRQKCFKLELLDDPLKEETTSGFGDTESLKKNMLGILREIHKEKEEEMVLVDIWCHFGHAYLNKVDQDEEDDTFTLEELKDRIESTADDCWKTFFSEVETIEVEQTETSLKDCACTTSDDIRYDFTFFTPSGLEKRVKVWLIEKEPGTEGASTSSLGFRRSTPLPVRNALTQVLPNEHSGDASNSPSFHICDTFHQRMKLDILMPSAGFDCRLKIRTFPKFPKTTPQADEERKIFEKYLMNMKIEDGQLNFPPNSELPDGFDLFFQRRSLRKTYQYEYDGDMFTLTVCKDQSKAVNPDQTDAYNFNESKAKPDVHLHCEEWDQVLNEGNWEPEQITAKLPKFLRFLRKVQRNVAPQ</sequence>
<dbReference type="EMBL" id="LSMT01000452">
    <property type="protein sequence ID" value="PFX17723.1"/>
    <property type="molecule type" value="Genomic_DNA"/>
</dbReference>
<name>A0A2B4RLN2_STYPI</name>
<dbReference type="SUPFAM" id="SSF54791">
    <property type="entry name" value="Eukaryotic type KH-domain (KH-domain type I)"/>
    <property type="match status" value="2"/>
</dbReference>
<evidence type="ECO:0000259" key="3">
    <source>
        <dbReference type="SMART" id="SM00322"/>
    </source>
</evidence>
<evidence type="ECO:0000256" key="1">
    <source>
        <dbReference type="PROSITE-ProRule" id="PRU00117"/>
    </source>
</evidence>
<dbReference type="InterPro" id="IPR052787">
    <property type="entry name" value="MAVS"/>
</dbReference>
<dbReference type="InterPro" id="IPR036612">
    <property type="entry name" value="KH_dom_type_1_sf"/>
</dbReference>
<dbReference type="PROSITE" id="PS50084">
    <property type="entry name" value="KH_TYPE_1"/>
    <property type="match status" value="2"/>
</dbReference>
<dbReference type="GO" id="GO:0003723">
    <property type="term" value="F:RNA binding"/>
    <property type="evidence" value="ECO:0007669"/>
    <property type="project" value="UniProtKB-UniRule"/>
</dbReference>
<comment type="caution">
    <text evidence="4">The sequence shown here is derived from an EMBL/GenBank/DDBJ whole genome shotgun (WGS) entry which is preliminary data.</text>
</comment>
<feature type="compositionally biased region" description="Basic and acidic residues" evidence="2">
    <location>
        <begin position="7"/>
        <end position="18"/>
    </location>
</feature>
<feature type="region of interest" description="Disordered" evidence="2">
    <location>
        <begin position="1"/>
        <end position="27"/>
    </location>
</feature>
<dbReference type="CDD" id="cd00105">
    <property type="entry name" value="KH-I"/>
    <property type="match status" value="2"/>
</dbReference>
<gene>
    <name evidence="4" type="ORF">AWC38_SpisGene17925</name>
</gene>
<dbReference type="OrthoDB" id="752362at2759"/>
<dbReference type="PANTHER" id="PTHR21446">
    <property type="entry name" value="DUF3504 DOMAIN-CONTAINING PROTEIN"/>
    <property type="match status" value="1"/>
</dbReference>
<protein>
    <recommendedName>
        <fullName evidence="3">K Homology domain-containing protein</fullName>
    </recommendedName>
</protein>
<dbReference type="PANTHER" id="PTHR21446:SF12">
    <property type="entry name" value="POTASSIUM CHANNEL TETRAMERIZATION DOMAIN CONTAINING 1"/>
    <property type="match status" value="1"/>
</dbReference>
<dbReference type="AlphaFoldDB" id="A0A2B4RLN2"/>
<feature type="domain" description="K Homology" evidence="3">
    <location>
        <begin position="112"/>
        <end position="177"/>
    </location>
</feature>
<organism evidence="4 5">
    <name type="scientific">Stylophora pistillata</name>
    <name type="common">Smooth cauliflower coral</name>
    <dbReference type="NCBI Taxonomy" id="50429"/>
    <lineage>
        <taxon>Eukaryota</taxon>
        <taxon>Metazoa</taxon>
        <taxon>Cnidaria</taxon>
        <taxon>Anthozoa</taxon>
        <taxon>Hexacorallia</taxon>
        <taxon>Scleractinia</taxon>
        <taxon>Astrocoeniina</taxon>
        <taxon>Pocilloporidae</taxon>
        <taxon>Stylophora</taxon>
    </lineage>
</organism>
<dbReference type="Pfam" id="PF00013">
    <property type="entry name" value="KH_1"/>
    <property type="match status" value="1"/>
</dbReference>
<evidence type="ECO:0000313" key="4">
    <source>
        <dbReference type="EMBL" id="PFX17723.1"/>
    </source>
</evidence>